<keyword evidence="2" id="KW-0255">Endonuclease</keyword>
<feature type="domain" description="Nuclease associated modular" evidence="4">
    <location>
        <begin position="30"/>
        <end position="46"/>
    </location>
</feature>
<name>A0A168RB33_9HYPO</name>
<dbReference type="SMART" id="SM00496">
    <property type="entry name" value="IENR2"/>
    <property type="match status" value="2"/>
</dbReference>
<dbReference type="GeneID" id="27910836"/>
<keyword evidence="5" id="KW-0496">Mitochondrion</keyword>
<evidence type="ECO:0000313" key="5">
    <source>
        <dbReference type="EMBL" id="ANC62720.1"/>
    </source>
</evidence>
<dbReference type="SUPFAM" id="SSF64496">
    <property type="entry name" value="DNA-binding domain of intron-encoded endonucleases"/>
    <property type="match status" value="1"/>
</dbReference>
<dbReference type="EMBL" id="KU666552">
    <property type="protein sequence ID" value="ANC62720.1"/>
    <property type="molecule type" value="Genomic_DNA"/>
</dbReference>
<evidence type="ECO:0000256" key="1">
    <source>
        <dbReference type="ARBA" id="ARBA00022722"/>
    </source>
</evidence>
<dbReference type="RefSeq" id="YP_009254035.1">
    <property type="nucleotide sequence ID" value="NC_030206.1"/>
</dbReference>
<evidence type="ECO:0000259" key="4">
    <source>
        <dbReference type="SMART" id="SM00496"/>
    </source>
</evidence>
<dbReference type="GO" id="GO:0004519">
    <property type="term" value="F:endonuclease activity"/>
    <property type="evidence" value="ECO:0007669"/>
    <property type="project" value="UniProtKB-KW"/>
</dbReference>
<protein>
    <recommendedName>
        <fullName evidence="4">Nuclease associated modular domain-containing protein</fullName>
    </recommendedName>
</protein>
<feature type="domain" description="Nuclease associated modular" evidence="4">
    <location>
        <begin position="13"/>
        <end position="29"/>
    </location>
</feature>
<dbReference type="InterPro" id="IPR003611">
    <property type="entry name" value="NUMOD3"/>
</dbReference>
<organism evidence="5">
    <name type="scientific">Hypomyces aurantius</name>
    <dbReference type="NCBI Taxonomy" id="29852"/>
    <lineage>
        <taxon>Eukaryota</taxon>
        <taxon>Fungi</taxon>
        <taxon>Dikarya</taxon>
        <taxon>Ascomycota</taxon>
        <taxon>Pezizomycotina</taxon>
        <taxon>Sordariomycetes</taxon>
        <taxon>Hypocreomycetidae</taxon>
        <taxon>Hypocreales</taxon>
        <taxon>Hypocreaceae</taxon>
        <taxon>Hypomyces</taxon>
    </lineage>
</organism>
<evidence type="ECO:0000256" key="3">
    <source>
        <dbReference type="ARBA" id="ARBA00022801"/>
    </source>
</evidence>
<evidence type="ECO:0000256" key="2">
    <source>
        <dbReference type="ARBA" id="ARBA00022759"/>
    </source>
</evidence>
<proteinExistence type="predicted"/>
<sequence>MSLKKVKENNPLFGKTHNKSTVELMKQKALGRVHSEETKLKMSAVRGNPVYIYEKCSSEGFELIGSFVSARKAGKFLDISGSTVIRYKNSGEIFKDRYKFSSKLT</sequence>
<dbReference type="InterPro" id="IPR003647">
    <property type="entry name" value="Intron_nuc_1_rpt"/>
</dbReference>
<keyword evidence="1" id="KW-0540">Nuclease</keyword>
<reference evidence="5" key="1">
    <citation type="submission" date="2016-02" db="EMBL/GenBank/DDBJ databases">
        <authorList>
            <person name="Wen L."/>
            <person name="He K."/>
            <person name="Yang H."/>
        </authorList>
    </citation>
    <scope>NUCLEOTIDE SEQUENCE</scope>
</reference>
<geneLocation type="mitochondrion" evidence="5"/>
<dbReference type="GO" id="GO:0003677">
    <property type="term" value="F:DNA binding"/>
    <property type="evidence" value="ECO:0007669"/>
    <property type="project" value="InterPro"/>
</dbReference>
<dbReference type="SMART" id="SM00497">
    <property type="entry name" value="IENR1"/>
    <property type="match status" value="1"/>
</dbReference>
<dbReference type="GO" id="GO:0016787">
    <property type="term" value="F:hydrolase activity"/>
    <property type="evidence" value="ECO:0007669"/>
    <property type="project" value="UniProtKB-KW"/>
</dbReference>
<accession>A0A168RB33</accession>
<gene>
    <name evidence="5" type="primary">orf105</name>
</gene>
<keyword evidence="3" id="KW-0378">Hydrolase</keyword>
<dbReference type="AlphaFoldDB" id="A0A168RB33"/>
<dbReference type="Pfam" id="PF07460">
    <property type="entry name" value="NUMOD3"/>
    <property type="match status" value="2"/>
</dbReference>